<evidence type="ECO:0000256" key="5">
    <source>
        <dbReference type="ARBA" id="ARBA00022984"/>
    </source>
</evidence>
<keyword evidence="6 7" id="KW-0961">Cell wall biogenesis/degradation</keyword>
<dbReference type="Pfam" id="PF03734">
    <property type="entry name" value="YkuD"/>
    <property type="match status" value="1"/>
</dbReference>
<evidence type="ECO:0000256" key="2">
    <source>
        <dbReference type="ARBA" id="ARBA00005992"/>
    </source>
</evidence>
<evidence type="ECO:0000259" key="8">
    <source>
        <dbReference type="PROSITE" id="PS52029"/>
    </source>
</evidence>
<comment type="pathway">
    <text evidence="1 7">Cell wall biogenesis; peptidoglycan biosynthesis.</text>
</comment>
<dbReference type="PANTHER" id="PTHR36699">
    <property type="entry name" value="LD-TRANSPEPTIDASE"/>
    <property type="match status" value="1"/>
</dbReference>
<organism evidence="9 10">
    <name type="scientific">Niabella ginsengisoli</name>
    <dbReference type="NCBI Taxonomy" id="522298"/>
    <lineage>
        <taxon>Bacteria</taxon>
        <taxon>Pseudomonadati</taxon>
        <taxon>Bacteroidota</taxon>
        <taxon>Chitinophagia</taxon>
        <taxon>Chitinophagales</taxon>
        <taxon>Chitinophagaceae</taxon>
        <taxon>Niabella</taxon>
    </lineage>
</organism>
<sequence>MIKNIISSTLVFIGSFQLQAQTSSISVPSSASFVSYQMNFQRPKESFARKEANLKALFAAKNLKWPARYMYIRSFKYDSQLEVWVKNTVQEPYKLLKIYKVCALVGTLGPKRFEGDYQVPEGFYHINEFNPNSSYYLSLGLNYPNASDRVLSDQVKPGGDIYIHGGCATVGCIPIKDDQIDELYVLTASSKSAGLDFIPVHIFPIKYDVKKSYEYMGKLTKENKELKEFSDKMEDAYDYFEKYKQIPIVMIKDNGEYVINNALPKVPKFQPKVRPKSNHKPTIRKIDFVADAVAKWPEFPGGGEAYAAYLKELGKEMVKAFPDSVTRVYAQVEFIIDKDGVPVNFKVLKGVDEYFDAVLVEKMEQMPKWSPAIYHEKPVAKKMVQTVPVGVE</sequence>
<gene>
    <name evidence="9" type="ORF">MKP09_12535</name>
</gene>
<protein>
    <submittedName>
        <fullName evidence="9">L,D-transpeptidase family protein</fullName>
    </submittedName>
</protein>
<dbReference type="SUPFAM" id="SSF141523">
    <property type="entry name" value="L,D-transpeptidase catalytic domain-like"/>
    <property type="match status" value="1"/>
</dbReference>
<evidence type="ECO:0000256" key="1">
    <source>
        <dbReference type="ARBA" id="ARBA00004752"/>
    </source>
</evidence>
<evidence type="ECO:0000256" key="3">
    <source>
        <dbReference type="ARBA" id="ARBA00022679"/>
    </source>
</evidence>
<keyword evidence="10" id="KW-1185">Reference proteome</keyword>
<evidence type="ECO:0000313" key="9">
    <source>
        <dbReference type="EMBL" id="MCH5598680.1"/>
    </source>
</evidence>
<dbReference type="Gene3D" id="3.30.1150.10">
    <property type="match status" value="1"/>
</dbReference>
<name>A0ABS9SK02_9BACT</name>
<dbReference type="EMBL" id="JAKWBL010000002">
    <property type="protein sequence ID" value="MCH5598680.1"/>
    <property type="molecule type" value="Genomic_DNA"/>
</dbReference>
<dbReference type="InterPro" id="IPR005490">
    <property type="entry name" value="LD_TPept_cat_dom"/>
</dbReference>
<feature type="active site" description="Proton donor/acceptor" evidence="7">
    <location>
        <position position="164"/>
    </location>
</feature>
<proteinExistence type="inferred from homology"/>
<dbReference type="PANTHER" id="PTHR36699:SF1">
    <property type="entry name" value="L,D-TRANSPEPTIDASE YAFK-RELATED"/>
    <property type="match status" value="1"/>
</dbReference>
<evidence type="ECO:0000256" key="4">
    <source>
        <dbReference type="ARBA" id="ARBA00022960"/>
    </source>
</evidence>
<dbReference type="CDD" id="cd16913">
    <property type="entry name" value="YkuD_like"/>
    <property type="match status" value="1"/>
</dbReference>
<keyword evidence="4 7" id="KW-0133">Cell shape</keyword>
<keyword evidence="3" id="KW-0808">Transferase</keyword>
<dbReference type="Proteomes" id="UP001202248">
    <property type="component" value="Unassembled WGS sequence"/>
</dbReference>
<keyword evidence="5 7" id="KW-0573">Peptidoglycan synthesis</keyword>
<feature type="active site" description="Nucleophile" evidence="7">
    <location>
        <position position="172"/>
    </location>
</feature>
<dbReference type="PROSITE" id="PS52029">
    <property type="entry name" value="LD_TPASE"/>
    <property type="match status" value="1"/>
</dbReference>
<evidence type="ECO:0000256" key="6">
    <source>
        <dbReference type="ARBA" id="ARBA00023316"/>
    </source>
</evidence>
<feature type="domain" description="L,D-TPase catalytic" evidence="8">
    <location>
        <begin position="70"/>
        <end position="203"/>
    </location>
</feature>
<dbReference type="SUPFAM" id="SSF74653">
    <property type="entry name" value="TolA/TonB C-terminal domain"/>
    <property type="match status" value="1"/>
</dbReference>
<comment type="similarity">
    <text evidence="2">Belongs to the YkuD family.</text>
</comment>
<dbReference type="InterPro" id="IPR038063">
    <property type="entry name" value="Transpep_catalytic_dom"/>
</dbReference>
<evidence type="ECO:0000256" key="7">
    <source>
        <dbReference type="PROSITE-ProRule" id="PRU01373"/>
    </source>
</evidence>
<reference evidence="9 10" key="1">
    <citation type="submission" date="2022-02" db="EMBL/GenBank/DDBJ databases">
        <authorList>
            <person name="Min J."/>
        </authorList>
    </citation>
    <scope>NUCLEOTIDE SEQUENCE [LARGE SCALE GENOMIC DNA]</scope>
    <source>
        <strain evidence="9 10">GR10-1</strain>
    </source>
</reference>
<comment type="caution">
    <text evidence="9">The sequence shown here is derived from an EMBL/GenBank/DDBJ whole genome shotgun (WGS) entry which is preliminary data.</text>
</comment>
<evidence type="ECO:0000313" key="10">
    <source>
        <dbReference type="Proteomes" id="UP001202248"/>
    </source>
</evidence>
<dbReference type="RefSeq" id="WP_240830352.1">
    <property type="nucleotide sequence ID" value="NZ_JAKWBL010000002.1"/>
</dbReference>
<accession>A0ABS9SK02</accession>